<name>A0A6H5G8N2_9HEMI</name>
<protein>
    <submittedName>
        <fullName evidence="4">Uncharacterized protein</fullName>
    </submittedName>
</protein>
<keyword evidence="3" id="KW-0406">Ion transport</keyword>
<feature type="non-terminal residue" evidence="4">
    <location>
        <position position="393"/>
    </location>
</feature>
<dbReference type="AlphaFoldDB" id="A0A6H5G8N2"/>
<dbReference type="PANTHER" id="PTHR45715">
    <property type="entry name" value="ATPASE H+-TRANSPORTING V1 SUBUNIT E1A-RELATED"/>
    <property type="match status" value="1"/>
</dbReference>
<dbReference type="SUPFAM" id="SSF160527">
    <property type="entry name" value="V-type ATPase subunit E-like"/>
    <property type="match status" value="1"/>
</dbReference>
<gene>
    <name evidence="4" type="ORF">NTEN_LOCUS4877</name>
</gene>
<dbReference type="GO" id="GO:0046961">
    <property type="term" value="F:proton-transporting ATPase activity, rotational mechanism"/>
    <property type="evidence" value="ECO:0007669"/>
    <property type="project" value="InterPro"/>
</dbReference>
<dbReference type="Proteomes" id="UP000479000">
    <property type="component" value="Unassembled WGS sequence"/>
</dbReference>
<organism evidence="4 5">
    <name type="scientific">Nesidiocoris tenuis</name>
    <dbReference type="NCBI Taxonomy" id="355587"/>
    <lineage>
        <taxon>Eukaryota</taxon>
        <taxon>Metazoa</taxon>
        <taxon>Ecdysozoa</taxon>
        <taxon>Arthropoda</taxon>
        <taxon>Hexapoda</taxon>
        <taxon>Insecta</taxon>
        <taxon>Pterygota</taxon>
        <taxon>Neoptera</taxon>
        <taxon>Paraneoptera</taxon>
        <taxon>Hemiptera</taxon>
        <taxon>Heteroptera</taxon>
        <taxon>Panheteroptera</taxon>
        <taxon>Cimicomorpha</taxon>
        <taxon>Miridae</taxon>
        <taxon>Dicyphina</taxon>
        <taxon>Nesidiocoris</taxon>
    </lineage>
</organism>
<evidence type="ECO:0000256" key="3">
    <source>
        <dbReference type="ARBA" id="ARBA00023065"/>
    </source>
</evidence>
<dbReference type="OrthoDB" id="10263003at2759"/>
<comment type="similarity">
    <text evidence="1">Belongs to the V-ATPase E subunit family.</text>
</comment>
<keyword evidence="2" id="KW-0813">Transport</keyword>
<evidence type="ECO:0000313" key="4">
    <source>
        <dbReference type="EMBL" id="CAA9998594.1"/>
    </source>
</evidence>
<dbReference type="EMBL" id="CADCXU010007248">
    <property type="protein sequence ID" value="CAA9998594.1"/>
    <property type="molecule type" value="Genomic_DNA"/>
</dbReference>
<dbReference type="GO" id="GO:0033178">
    <property type="term" value="C:proton-transporting two-sector ATPase complex, catalytic domain"/>
    <property type="evidence" value="ECO:0007669"/>
    <property type="project" value="InterPro"/>
</dbReference>
<evidence type="ECO:0000256" key="2">
    <source>
        <dbReference type="ARBA" id="ARBA00022448"/>
    </source>
</evidence>
<dbReference type="Gene3D" id="3.30.2320.30">
    <property type="entry name" value="ATP synthase, E subunit, C-terminal"/>
    <property type="match status" value="1"/>
</dbReference>
<evidence type="ECO:0000313" key="5">
    <source>
        <dbReference type="Proteomes" id="UP000479000"/>
    </source>
</evidence>
<proteinExistence type="inferred from homology"/>
<accession>A0A6H5G8N2</accession>
<reference evidence="4 5" key="1">
    <citation type="submission" date="2020-02" db="EMBL/GenBank/DDBJ databases">
        <authorList>
            <person name="Ferguson B K."/>
        </authorList>
    </citation>
    <scope>NUCLEOTIDE SEQUENCE [LARGE SCALE GENOMIC DNA]</scope>
</reference>
<dbReference type="Pfam" id="PF01991">
    <property type="entry name" value="vATP-synt_E"/>
    <property type="match status" value="1"/>
</dbReference>
<dbReference type="InterPro" id="IPR002842">
    <property type="entry name" value="ATPase_V1_Esu"/>
</dbReference>
<sequence>MKFLLRIIEEDTEQEIRNIELQTAGGSQEIAKDLTTEPKDTIDDWVERLRAYIERETMILCAQKRRMARLAILEAFSKLKNKFKEEIRQRIHDKMNTQSDESDKVIHDMLYQAVVLLLEPTAVIHMRKSDIKRVEKQYDSVIRAYHKATGSPIKMLTSRHYLKEPHYGRLVITNKDSSIFIDSDLRNIVDRVADVIFSQHVSIHPFLTQKPTADFAQEALKYRGLQIMPRSPRMTQNRLETLLNEMSSRDPRNNPPVFHLVGEKKEPEEEKRVFTPELSPKRKVRLGTELGLGSIRRISTTTGSVPKYAYHQIDQHDSESESRSDVYNFEAPSSTDVLIITSSVSFTVKIAFHGLLVVLRSCGRSSIKYQQFFIMRSLEQPLIAASRGTAKNY</sequence>
<dbReference type="InterPro" id="IPR038495">
    <property type="entry name" value="ATPase_E_C"/>
</dbReference>
<evidence type="ECO:0000256" key="1">
    <source>
        <dbReference type="ARBA" id="ARBA00005901"/>
    </source>
</evidence>
<keyword evidence="5" id="KW-1185">Reference proteome</keyword>